<dbReference type="VEuPathDB" id="FungiDB:FOC4_g10010191"/>
<comment type="caution">
    <text evidence="2">The sequence shown here is derived from an EMBL/GenBank/DDBJ whole genome shotgun (WGS) entry which is preliminary data.</text>
</comment>
<dbReference type="VEuPathDB" id="FungiDB:FOIG_08442"/>
<accession>A0A420MBY1</accession>
<dbReference type="EMBL" id="MRCX01000399">
    <property type="protein sequence ID" value="RKK65556.1"/>
    <property type="molecule type" value="Genomic_DNA"/>
</dbReference>
<gene>
    <name evidence="2" type="ORF">BFJ69_g16181</name>
</gene>
<dbReference type="VEuPathDB" id="FungiDB:FOXG_06456"/>
<dbReference type="VEuPathDB" id="FungiDB:FOC1_g10004391"/>
<dbReference type="Proteomes" id="UP000285084">
    <property type="component" value="Unassembled WGS sequence"/>
</dbReference>
<evidence type="ECO:0000313" key="2">
    <source>
        <dbReference type="EMBL" id="RKK65556.1"/>
    </source>
</evidence>
<dbReference type="AlphaFoldDB" id="A0A420MBY1"/>
<proteinExistence type="predicted"/>
<organism evidence="2 3">
    <name type="scientific">Fusarium oxysporum</name>
    <name type="common">Fusarium vascular wilt</name>
    <dbReference type="NCBI Taxonomy" id="5507"/>
    <lineage>
        <taxon>Eukaryota</taxon>
        <taxon>Fungi</taxon>
        <taxon>Dikarya</taxon>
        <taxon>Ascomycota</taxon>
        <taxon>Pezizomycotina</taxon>
        <taxon>Sordariomycetes</taxon>
        <taxon>Hypocreomycetidae</taxon>
        <taxon>Hypocreales</taxon>
        <taxon>Nectriaceae</taxon>
        <taxon>Fusarium</taxon>
        <taxon>Fusarium oxysporum species complex</taxon>
    </lineage>
</organism>
<feature type="signal peptide" evidence="1">
    <location>
        <begin position="1"/>
        <end position="18"/>
    </location>
</feature>
<evidence type="ECO:0000256" key="1">
    <source>
        <dbReference type="SAM" id="SignalP"/>
    </source>
</evidence>
<name>A0A420MBY1_FUSOX</name>
<feature type="chain" id="PRO_5019107250" evidence="1">
    <location>
        <begin position="19"/>
        <end position="114"/>
    </location>
</feature>
<sequence>MHFSTISVLAALISAAAAAKQMQINYYNDNLCQNYIGQVDVTWATSIAKGKDNCYNYNYGKGMLIAECQAGGCLCNLYKGQNCNNYMDQMRYGGSGICRPWADQVQSFACYYGA</sequence>
<dbReference type="VEuPathDB" id="FungiDB:HZS61_004615"/>
<protein>
    <submittedName>
        <fullName evidence="2">Uncharacterized protein</fullName>
    </submittedName>
</protein>
<evidence type="ECO:0000313" key="3">
    <source>
        <dbReference type="Proteomes" id="UP000285084"/>
    </source>
</evidence>
<keyword evidence="1" id="KW-0732">Signal</keyword>
<reference evidence="2 3" key="1">
    <citation type="journal article" date="2018" name="Sci. Rep.">
        <title>Characterisation of pathogen-specific regions and novel effector candidates in Fusarium oxysporum f. sp. cepae.</title>
        <authorList>
            <person name="Armitage A.D."/>
            <person name="Taylor A."/>
            <person name="Sobczyk M.K."/>
            <person name="Baxter L."/>
            <person name="Greenfield B.P."/>
            <person name="Bates H.J."/>
            <person name="Wilson F."/>
            <person name="Jackson A.C."/>
            <person name="Ott S."/>
            <person name="Harrison R.J."/>
            <person name="Clarkson J.P."/>
        </authorList>
    </citation>
    <scope>NUCLEOTIDE SEQUENCE [LARGE SCALE GENOMIC DNA]</scope>
    <source>
        <strain evidence="2 3">Fo_A13</strain>
    </source>
</reference>